<gene>
    <name evidence="1" type="primary">95</name>
    <name evidence="1" type="ORF">SEA_KENNA_95</name>
</gene>
<dbReference type="GeneID" id="55010055"/>
<sequence>MAALGTFTQPATITVTVGDSTVELGAGDIDFPLTATPCDSTPGTAGYALGVDVKAGLARLLRDAADRLDED</sequence>
<dbReference type="RefSeq" id="YP_009818711.1">
    <property type="nucleotide sequence ID" value="NC_048141.1"/>
</dbReference>
<evidence type="ECO:0000313" key="1">
    <source>
        <dbReference type="EMBL" id="AZS12371.1"/>
    </source>
</evidence>
<reference evidence="1 2" key="1">
    <citation type="submission" date="2018-12" db="EMBL/GenBank/DDBJ databases">
        <authorList>
            <person name="Schwell I.Y."/>
            <person name="Nasser A.S."/>
            <person name="Makara A.R."/>
            <person name="Candra L.M."/>
            <person name="Okorie E.C."/>
            <person name="Grossman C.A."/>
            <person name="Agarwal Y.D."/>
            <person name="Houseworth C.D."/>
            <person name="Aull H.G."/>
            <person name="Bortz R.L."/>
            <person name="Warner M.H."/>
            <person name="Garlena R.A."/>
            <person name="Russell D.A."/>
            <person name="Pope W.H."/>
            <person name="Jacobs-Sera D."/>
            <person name="Hatfull G.F."/>
        </authorList>
    </citation>
    <scope>NUCLEOTIDE SEQUENCE [LARGE SCALE GENOMIC DNA]</scope>
</reference>
<organism evidence="1 2">
    <name type="scientific">Gordonia phage Kenna</name>
    <dbReference type="NCBI Taxonomy" id="2499025"/>
    <lineage>
        <taxon>Viruses</taxon>
        <taxon>Duplodnaviria</taxon>
        <taxon>Heunggongvirae</taxon>
        <taxon>Uroviricota</taxon>
        <taxon>Caudoviricetes</taxon>
        <taxon>Langleyhallvirinae</taxon>
        <taxon>Getalongvirus</taxon>
        <taxon>Getalongvirus kenna</taxon>
    </lineage>
</organism>
<protein>
    <submittedName>
        <fullName evidence="1">Uncharacterized protein</fullName>
    </submittedName>
</protein>
<dbReference type="KEGG" id="vg:55010055"/>
<dbReference type="EMBL" id="MK279906">
    <property type="protein sequence ID" value="AZS12371.1"/>
    <property type="molecule type" value="Genomic_DNA"/>
</dbReference>
<dbReference type="Proteomes" id="UP000287034">
    <property type="component" value="Segment"/>
</dbReference>
<proteinExistence type="predicted"/>
<accession>A0A3S9UPZ7</accession>
<keyword evidence="2" id="KW-1185">Reference proteome</keyword>
<name>A0A3S9UPZ7_9CAUD</name>
<evidence type="ECO:0000313" key="2">
    <source>
        <dbReference type="Proteomes" id="UP000287034"/>
    </source>
</evidence>